<dbReference type="EMBL" id="HACG01009344">
    <property type="protein sequence ID" value="CEK56209.1"/>
    <property type="molecule type" value="Transcribed_RNA"/>
</dbReference>
<dbReference type="AlphaFoldDB" id="A0A0B6YJ70"/>
<organism evidence="2">
    <name type="scientific">Arion vulgaris</name>
    <dbReference type="NCBI Taxonomy" id="1028688"/>
    <lineage>
        <taxon>Eukaryota</taxon>
        <taxon>Metazoa</taxon>
        <taxon>Spiralia</taxon>
        <taxon>Lophotrochozoa</taxon>
        <taxon>Mollusca</taxon>
        <taxon>Gastropoda</taxon>
        <taxon>Heterobranchia</taxon>
        <taxon>Euthyneura</taxon>
        <taxon>Panpulmonata</taxon>
        <taxon>Eupulmonata</taxon>
        <taxon>Stylommatophora</taxon>
        <taxon>Helicina</taxon>
        <taxon>Arionoidea</taxon>
        <taxon>Arionidae</taxon>
        <taxon>Arion</taxon>
    </lineage>
</organism>
<reference evidence="2" key="1">
    <citation type="submission" date="2014-12" db="EMBL/GenBank/DDBJ databases">
        <title>Insight into the proteome of Arion vulgaris.</title>
        <authorList>
            <person name="Aradska J."/>
            <person name="Bulat T."/>
            <person name="Smidak R."/>
            <person name="Sarate P."/>
            <person name="Gangsoo J."/>
            <person name="Sialana F."/>
            <person name="Bilban M."/>
            <person name="Lubec G."/>
        </authorList>
    </citation>
    <scope>NUCLEOTIDE SEQUENCE</scope>
    <source>
        <tissue evidence="2">Skin</tissue>
    </source>
</reference>
<evidence type="ECO:0000313" key="2">
    <source>
        <dbReference type="EMBL" id="CEK56209.1"/>
    </source>
</evidence>
<protein>
    <submittedName>
        <fullName evidence="2">Uncharacterized protein</fullName>
    </submittedName>
</protein>
<proteinExistence type="predicted"/>
<feature type="compositionally biased region" description="Low complexity" evidence="1">
    <location>
        <begin position="7"/>
        <end position="20"/>
    </location>
</feature>
<accession>A0A0B6YJ70</accession>
<gene>
    <name evidence="2" type="primary">ORF27083</name>
</gene>
<feature type="non-terminal residue" evidence="2">
    <location>
        <position position="67"/>
    </location>
</feature>
<name>A0A0B6YJ70_9EUPU</name>
<evidence type="ECO:0000256" key="1">
    <source>
        <dbReference type="SAM" id="MobiDB-lite"/>
    </source>
</evidence>
<sequence length="67" mass="6859">VVNQNVTTNDNLSSTSSNSLSVIGAGVSSSDSGITGSFGDITTESTAGIVDVQHNQQIQCIIFNQLS</sequence>
<feature type="non-terminal residue" evidence="2">
    <location>
        <position position="1"/>
    </location>
</feature>
<feature type="region of interest" description="Disordered" evidence="1">
    <location>
        <begin position="1"/>
        <end position="20"/>
    </location>
</feature>